<dbReference type="Proteomes" id="UP000663864">
    <property type="component" value="Unassembled WGS sequence"/>
</dbReference>
<dbReference type="PANTHER" id="PTHR10283">
    <property type="entry name" value="SOLUTE CARRIER FAMILY 13 MEMBER"/>
    <property type="match status" value="1"/>
</dbReference>
<dbReference type="PANTHER" id="PTHR10283:SF82">
    <property type="entry name" value="SOLUTE CARRIER FAMILY 13 MEMBER 2"/>
    <property type="match status" value="1"/>
</dbReference>
<comment type="subcellular location">
    <subcellularLocation>
        <location evidence="1">Membrane</location>
        <topology evidence="1">Multi-pass membrane protein</topology>
    </subcellularLocation>
</comment>
<dbReference type="GO" id="GO:0015556">
    <property type="term" value="F:C4-dicarboxylate transmembrane transporter activity"/>
    <property type="evidence" value="ECO:0007669"/>
    <property type="project" value="UniProtKB-ARBA"/>
</dbReference>
<reference evidence="7" key="1">
    <citation type="submission" date="2021-02" db="EMBL/GenBank/DDBJ databases">
        <authorList>
            <person name="Nowell W R."/>
        </authorList>
    </citation>
    <scope>NUCLEOTIDE SEQUENCE</scope>
</reference>
<sequence>MLTPLILLPLPLIVRTIQARCAYIVLLLTVYWVTEAMPYAVTSLLPLAFFPMAGILPGEIICQNYFKDITTLLVGSMMLAHAMDHVHLHRRLAFFVLSIVGSSTKLSMAGLMSVTAFLSMWINNSAATSIMIPAAIAIIDEVENYQKQIQQQQQQQTPEIEQRLKEIVTAVTPVDLDLKTTIIEENAKQSSSRDNIDINLDELMIELAPLNNQATIDFNTTDNRLSITQLDYRQLKSGFLISVAYSSAIGGLITLVGTGTNIFTKGFIDQFYASGSYVFKVSFANFFLFGLPIGVTMLIICWLWLQILYNRKELFQWKTNLTVQNSEKHLKVILKRQYRDLGPYNWRERIVTILFIILIVLWVTRDFSSRPGWQIIFREDYITDGTIAIFIGSLPLILPDQNPFQKNWKYNPILQWDQLSKSFPWGVFMLQGAGLAIADGFKASNLSTTIACFLHIIVGASKELIIFVVIVISAIFTEFTSNIACASILFPVLDSVSRTVHVHPAYLIMSSCMAVSLSFMLPIATPPNTMIFSSGHKKGKGYLASKLTY</sequence>
<feature type="transmembrane region" description="Helical" evidence="6">
    <location>
        <begin position="239"/>
        <end position="263"/>
    </location>
</feature>
<organism evidence="7 8">
    <name type="scientific">Rotaria sordida</name>
    <dbReference type="NCBI Taxonomy" id="392033"/>
    <lineage>
        <taxon>Eukaryota</taxon>
        <taxon>Metazoa</taxon>
        <taxon>Spiralia</taxon>
        <taxon>Gnathifera</taxon>
        <taxon>Rotifera</taxon>
        <taxon>Eurotatoria</taxon>
        <taxon>Bdelloidea</taxon>
        <taxon>Philodinida</taxon>
        <taxon>Philodinidae</taxon>
        <taxon>Rotaria</taxon>
    </lineage>
</organism>
<protein>
    <submittedName>
        <fullName evidence="7">Uncharacterized protein</fullName>
    </submittedName>
</protein>
<gene>
    <name evidence="7" type="ORF">ZHD862_LOCUS14882</name>
</gene>
<keyword evidence="5 6" id="KW-0472">Membrane</keyword>
<feature type="transmembrane region" description="Helical" evidence="6">
    <location>
        <begin position="464"/>
        <end position="493"/>
    </location>
</feature>
<keyword evidence="4 6" id="KW-1133">Transmembrane helix</keyword>
<evidence type="ECO:0000256" key="2">
    <source>
        <dbReference type="ARBA" id="ARBA00006772"/>
    </source>
</evidence>
<proteinExistence type="inferred from homology"/>
<dbReference type="GO" id="GO:0005310">
    <property type="term" value="F:dicarboxylic acid transmembrane transporter activity"/>
    <property type="evidence" value="ECO:0007669"/>
    <property type="project" value="UniProtKB-ARBA"/>
</dbReference>
<evidence type="ECO:0000313" key="7">
    <source>
        <dbReference type="EMBL" id="CAF1047605.1"/>
    </source>
</evidence>
<feature type="transmembrane region" description="Helical" evidence="6">
    <location>
        <begin position="283"/>
        <end position="305"/>
    </location>
</feature>
<evidence type="ECO:0000256" key="1">
    <source>
        <dbReference type="ARBA" id="ARBA00004141"/>
    </source>
</evidence>
<feature type="transmembrane region" description="Helical" evidence="6">
    <location>
        <begin position="39"/>
        <end position="58"/>
    </location>
</feature>
<dbReference type="EMBL" id="CAJNOT010000657">
    <property type="protein sequence ID" value="CAF1047605.1"/>
    <property type="molecule type" value="Genomic_DNA"/>
</dbReference>
<feature type="transmembrane region" description="Helical" evidence="6">
    <location>
        <begin position="346"/>
        <end position="364"/>
    </location>
</feature>
<evidence type="ECO:0000313" key="8">
    <source>
        <dbReference type="Proteomes" id="UP000663864"/>
    </source>
</evidence>
<evidence type="ECO:0000256" key="6">
    <source>
        <dbReference type="SAM" id="Phobius"/>
    </source>
</evidence>
<evidence type="ECO:0000256" key="3">
    <source>
        <dbReference type="ARBA" id="ARBA00022692"/>
    </source>
</evidence>
<keyword evidence="3 6" id="KW-0812">Transmembrane</keyword>
<name>A0A814K8B5_9BILA</name>
<dbReference type="Pfam" id="PF00939">
    <property type="entry name" value="Na_sulph_symp"/>
    <property type="match status" value="1"/>
</dbReference>
<dbReference type="GO" id="GO:0005886">
    <property type="term" value="C:plasma membrane"/>
    <property type="evidence" value="ECO:0007669"/>
    <property type="project" value="TreeGrafter"/>
</dbReference>
<dbReference type="InterPro" id="IPR001898">
    <property type="entry name" value="SLC13A/DASS"/>
</dbReference>
<comment type="similarity">
    <text evidence="2">Belongs to the SLC13A/DASS transporter (TC 2.A.47) family. NADC subfamily.</text>
</comment>
<feature type="transmembrane region" description="Helical" evidence="6">
    <location>
        <begin position="505"/>
        <end position="524"/>
    </location>
</feature>
<evidence type="ECO:0000256" key="5">
    <source>
        <dbReference type="ARBA" id="ARBA00023136"/>
    </source>
</evidence>
<feature type="transmembrane region" description="Helical" evidence="6">
    <location>
        <begin position="12"/>
        <end position="33"/>
    </location>
</feature>
<evidence type="ECO:0000256" key="4">
    <source>
        <dbReference type="ARBA" id="ARBA00022989"/>
    </source>
</evidence>
<feature type="transmembrane region" description="Helical" evidence="6">
    <location>
        <begin position="95"/>
        <end position="122"/>
    </location>
</feature>
<accession>A0A814K8B5</accession>
<dbReference type="AlphaFoldDB" id="A0A814K8B5"/>
<comment type="caution">
    <text evidence="7">The sequence shown here is derived from an EMBL/GenBank/DDBJ whole genome shotgun (WGS) entry which is preliminary data.</text>
</comment>